<gene>
    <name evidence="1" type="ORF">F4820DRAFT_105208</name>
</gene>
<reference evidence="1 2" key="1">
    <citation type="journal article" date="2022" name="New Phytol.">
        <title>Ecological generalism drives hyperdiversity of secondary metabolite gene clusters in xylarialean endophytes.</title>
        <authorList>
            <person name="Franco M.E.E."/>
            <person name="Wisecaver J.H."/>
            <person name="Arnold A.E."/>
            <person name="Ju Y.M."/>
            <person name="Slot J.C."/>
            <person name="Ahrendt S."/>
            <person name="Moore L.P."/>
            <person name="Eastman K.E."/>
            <person name="Scott K."/>
            <person name="Konkel Z."/>
            <person name="Mondo S.J."/>
            <person name="Kuo A."/>
            <person name="Hayes R.D."/>
            <person name="Haridas S."/>
            <person name="Andreopoulos B."/>
            <person name="Riley R."/>
            <person name="LaButti K."/>
            <person name="Pangilinan J."/>
            <person name="Lipzen A."/>
            <person name="Amirebrahimi M."/>
            <person name="Yan J."/>
            <person name="Adam C."/>
            <person name="Keymanesh K."/>
            <person name="Ng V."/>
            <person name="Louie K."/>
            <person name="Northen T."/>
            <person name="Drula E."/>
            <person name="Henrissat B."/>
            <person name="Hsieh H.M."/>
            <person name="Youens-Clark K."/>
            <person name="Lutzoni F."/>
            <person name="Miadlikowska J."/>
            <person name="Eastwood D.C."/>
            <person name="Hamelin R.C."/>
            <person name="Grigoriev I.V."/>
            <person name="U'Ren J.M."/>
        </authorList>
    </citation>
    <scope>NUCLEOTIDE SEQUENCE [LARGE SCALE GENOMIC DNA]</scope>
    <source>
        <strain evidence="1 2">CBS 119005</strain>
    </source>
</reference>
<dbReference type="EMBL" id="MU393580">
    <property type="protein sequence ID" value="KAI4860607.1"/>
    <property type="molecule type" value="Genomic_DNA"/>
</dbReference>
<proteinExistence type="predicted"/>
<accession>A0ACB9YN29</accession>
<dbReference type="Proteomes" id="UP001497700">
    <property type="component" value="Unassembled WGS sequence"/>
</dbReference>
<protein>
    <submittedName>
        <fullName evidence="1">Amino acid permease/ SLC12A domain-containing protein</fullName>
    </submittedName>
</protein>
<name>A0ACB9YN29_9PEZI</name>
<sequence>MDLSISEGEKSPKAPSVSVSAHGEKDVEAGEDQLHRGLRSHHLQFIAIGGTVGTGLFLGSGEALATAGPVGCLIAFVFVGSIIFSVMTSLGEMAAFIPVAGSFTVYASRFVDRSLGFAMGWTYWFSWSVTFALELVAAGVIIQYWDAGLSIGIFIAIFWVVFTALNFLPVRYFGAFEMWFSSIKVVTILGFIIFAICIDAGAGQNGYLGFDAWKTPGPFVEYITTGDSGKFVGFWSVLVTAGFSYQGAELVGIGAGEAHDPAKSVPKAIRWTFWGIFFLFVATIFFIGLLVPSDTAELLIGTTNASASPLVIAANLAGVPVLPHIINAVLLTAVLSAANSNVYSGSRILVGLATEHNAPAFLTRTNRYGTPYFAVCVTSAVGLLAFLNLSDNGGAVFNWLLNIIAIAGFITWACISVCHLRFMKALEARGLSRRDLPYAAPLQPYLTWFGLFFCILILLTNGFTVFIEWSTIDFFAAYVSLILFLVLFLGHKLIFRTKPVKLTEVDLDRDRVKQ</sequence>
<evidence type="ECO:0000313" key="1">
    <source>
        <dbReference type="EMBL" id="KAI4860607.1"/>
    </source>
</evidence>
<organism evidence="1 2">
    <name type="scientific">Hypoxylon rubiginosum</name>
    <dbReference type="NCBI Taxonomy" id="110542"/>
    <lineage>
        <taxon>Eukaryota</taxon>
        <taxon>Fungi</taxon>
        <taxon>Dikarya</taxon>
        <taxon>Ascomycota</taxon>
        <taxon>Pezizomycotina</taxon>
        <taxon>Sordariomycetes</taxon>
        <taxon>Xylariomycetidae</taxon>
        <taxon>Xylariales</taxon>
        <taxon>Hypoxylaceae</taxon>
        <taxon>Hypoxylon</taxon>
    </lineage>
</organism>
<comment type="caution">
    <text evidence="1">The sequence shown here is derived from an EMBL/GenBank/DDBJ whole genome shotgun (WGS) entry which is preliminary data.</text>
</comment>
<evidence type="ECO:0000313" key="2">
    <source>
        <dbReference type="Proteomes" id="UP001497700"/>
    </source>
</evidence>
<keyword evidence="2" id="KW-1185">Reference proteome</keyword>